<dbReference type="GO" id="GO:0005794">
    <property type="term" value="C:Golgi apparatus"/>
    <property type="evidence" value="ECO:0007669"/>
    <property type="project" value="TreeGrafter"/>
</dbReference>
<dbReference type="GO" id="GO:0005770">
    <property type="term" value="C:late endosome"/>
    <property type="evidence" value="ECO:0007669"/>
    <property type="project" value="TreeGrafter"/>
</dbReference>
<dbReference type="Pfam" id="PF17061">
    <property type="entry name" value="PARM"/>
    <property type="match status" value="1"/>
</dbReference>
<proteinExistence type="predicted"/>
<accession>A0A6G1QIM3</accession>
<dbReference type="AlphaFoldDB" id="A0A6G1QIM3"/>
<evidence type="ECO:0000256" key="1">
    <source>
        <dbReference type="SAM" id="Phobius"/>
    </source>
</evidence>
<gene>
    <name evidence="2" type="ORF">EXN66_Car018005</name>
</gene>
<keyword evidence="1" id="KW-0472">Membrane</keyword>
<evidence type="ECO:0000313" key="3">
    <source>
        <dbReference type="Proteomes" id="UP000503349"/>
    </source>
</evidence>
<feature type="transmembrane region" description="Helical" evidence="1">
    <location>
        <begin position="12"/>
        <end position="37"/>
    </location>
</feature>
<dbReference type="EMBL" id="CM015728">
    <property type="protein sequence ID" value="KAF3702317.1"/>
    <property type="molecule type" value="Genomic_DNA"/>
</dbReference>
<keyword evidence="1" id="KW-0812">Transmembrane</keyword>
<reference evidence="2 3" key="1">
    <citation type="submission" date="2019-02" db="EMBL/GenBank/DDBJ databases">
        <title>Opniocepnalus argus genome.</title>
        <authorList>
            <person name="Zhou C."/>
            <person name="Xiao S."/>
        </authorList>
    </citation>
    <scope>NUCLEOTIDE SEQUENCE [LARGE SCALE GENOMIC DNA]</scope>
    <source>
        <strain evidence="2">OARG1902GOOAL</strain>
        <tissue evidence="2">Muscle</tissue>
    </source>
</reference>
<dbReference type="PANTHER" id="PTHR35453:SF1">
    <property type="entry name" value="PROSTATE ANDROGEN-REGULATED MUCIN-LIKE PROTEIN 1"/>
    <property type="match status" value="1"/>
</dbReference>
<dbReference type="GO" id="GO:0005886">
    <property type="term" value="C:plasma membrane"/>
    <property type="evidence" value="ECO:0007669"/>
    <property type="project" value="TreeGrafter"/>
</dbReference>
<keyword evidence="3" id="KW-1185">Reference proteome</keyword>
<dbReference type="InterPro" id="IPR031431">
    <property type="entry name" value="PARM1"/>
</dbReference>
<evidence type="ECO:0000313" key="2">
    <source>
        <dbReference type="EMBL" id="KAF3702317.1"/>
    </source>
</evidence>
<name>A0A6G1QIM3_CHAAH</name>
<dbReference type="PANTHER" id="PTHR35453">
    <property type="entry name" value="PROSTATE ANDROGEN-REGULATED MUCIN-LIKE PROTEIN 1"/>
    <property type="match status" value="1"/>
</dbReference>
<reference evidence="3" key="2">
    <citation type="submission" date="2019-02" db="EMBL/GenBank/DDBJ databases">
        <title>Opniocepnalus argus Var Kimnra genome.</title>
        <authorList>
            <person name="Zhou C."/>
            <person name="Xiao S."/>
        </authorList>
    </citation>
    <scope>NUCLEOTIDE SEQUENCE [LARGE SCALE GENOMIC DNA]</scope>
</reference>
<dbReference type="Proteomes" id="UP000503349">
    <property type="component" value="Chromosome 17"/>
</dbReference>
<keyword evidence="1" id="KW-1133">Transmembrane helix</keyword>
<organism evidence="2 3">
    <name type="scientific">Channa argus</name>
    <name type="common">Northern snakehead</name>
    <name type="synonym">Ophicephalus argus</name>
    <dbReference type="NCBI Taxonomy" id="215402"/>
    <lineage>
        <taxon>Eukaryota</taxon>
        <taxon>Metazoa</taxon>
        <taxon>Chordata</taxon>
        <taxon>Craniata</taxon>
        <taxon>Vertebrata</taxon>
        <taxon>Euteleostomi</taxon>
        <taxon>Actinopterygii</taxon>
        <taxon>Neopterygii</taxon>
        <taxon>Teleostei</taxon>
        <taxon>Neoteleostei</taxon>
        <taxon>Acanthomorphata</taxon>
        <taxon>Anabantaria</taxon>
        <taxon>Anabantiformes</taxon>
        <taxon>Channoidei</taxon>
        <taxon>Channidae</taxon>
        <taxon>Channa</taxon>
    </lineage>
</organism>
<sequence length="67" mass="7244">MPHINCMCCSLLAGSIAGIVCVFLICALVALGGLYYYKIRRTSYGPLLDSNDYGTLGNFSNPIYESS</sequence>
<protein>
    <submittedName>
        <fullName evidence="2">Prostate androgen-regulated mucin-like protein 1-like protein</fullName>
    </submittedName>
</protein>
<dbReference type="GO" id="GO:0005769">
    <property type="term" value="C:early endosome"/>
    <property type="evidence" value="ECO:0007669"/>
    <property type="project" value="TreeGrafter"/>
</dbReference>